<dbReference type="Proteomes" id="UP000283497">
    <property type="component" value="Unassembled WGS sequence"/>
</dbReference>
<proteinExistence type="predicted"/>
<evidence type="ECO:0000313" key="3">
    <source>
        <dbReference type="EMBL" id="RHK35757.1"/>
    </source>
</evidence>
<evidence type="ECO:0000313" key="5">
    <source>
        <dbReference type="Proteomes" id="UP000262524"/>
    </source>
</evidence>
<keyword evidence="1" id="KW-0472">Membrane</keyword>
<protein>
    <submittedName>
        <fullName evidence="2">Uncharacterized protein</fullName>
    </submittedName>
</protein>
<accession>A0A374NC58</accession>
<dbReference type="Proteomes" id="UP000283700">
    <property type="component" value="Unassembled WGS sequence"/>
</dbReference>
<evidence type="ECO:0000313" key="4">
    <source>
        <dbReference type="EMBL" id="RHN04850.1"/>
    </source>
</evidence>
<reference evidence="5 6" key="1">
    <citation type="submission" date="2018-08" db="EMBL/GenBank/DDBJ databases">
        <title>A genome reference for cultivated species of the human gut microbiota.</title>
        <authorList>
            <person name="Zou Y."/>
            <person name="Xue W."/>
            <person name="Luo G."/>
        </authorList>
    </citation>
    <scope>NUCLEOTIDE SEQUENCE [LARGE SCALE GENOMIC DNA]</scope>
    <source>
        <strain evidence="4 7">AF31-17AC</strain>
        <strain evidence="3 6">AF45-14BH</strain>
        <strain evidence="2 5">TM10-1AC</strain>
    </source>
</reference>
<evidence type="ECO:0000313" key="2">
    <source>
        <dbReference type="EMBL" id="RGI81575.1"/>
    </source>
</evidence>
<evidence type="ECO:0000256" key="1">
    <source>
        <dbReference type="SAM" id="Phobius"/>
    </source>
</evidence>
<organism evidence="2 5">
    <name type="scientific">Anaerobutyricum hallii</name>
    <dbReference type="NCBI Taxonomy" id="39488"/>
    <lineage>
        <taxon>Bacteria</taxon>
        <taxon>Bacillati</taxon>
        <taxon>Bacillota</taxon>
        <taxon>Clostridia</taxon>
        <taxon>Lachnospirales</taxon>
        <taxon>Lachnospiraceae</taxon>
        <taxon>Anaerobutyricum</taxon>
    </lineage>
</organism>
<dbReference type="EMBL" id="QRQO01000101">
    <property type="protein sequence ID" value="RHN04850.1"/>
    <property type="molecule type" value="Genomic_DNA"/>
</dbReference>
<dbReference type="EMBL" id="QSOE01000113">
    <property type="protein sequence ID" value="RGI81575.1"/>
    <property type="molecule type" value="Genomic_DNA"/>
</dbReference>
<keyword evidence="1" id="KW-1133">Transmembrane helix</keyword>
<evidence type="ECO:0000313" key="7">
    <source>
        <dbReference type="Proteomes" id="UP000283700"/>
    </source>
</evidence>
<evidence type="ECO:0000313" key="6">
    <source>
        <dbReference type="Proteomes" id="UP000283497"/>
    </source>
</evidence>
<sequence length="75" mass="8576">MKKSYAASIILGTVCGFMAVITSPLHPIACPFLIIGYLFFILYPVANYIEEKGVPKWVYELLHYEESDEEEEDND</sequence>
<gene>
    <name evidence="3" type="ORF">DW068_13270</name>
    <name evidence="4" type="ORF">DWZ29_17125</name>
    <name evidence="2" type="ORF">DXD91_12815</name>
</gene>
<comment type="caution">
    <text evidence="2">The sequence shown here is derived from an EMBL/GenBank/DDBJ whole genome shotgun (WGS) entry which is preliminary data.</text>
</comment>
<dbReference type="EMBL" id="QRNJ01000061">
    <property type="protein sequence ID" value="RHK35757.1"/>
    <property type="molecule type" value="Genomic_DNA"/>
</dbReference>
<dbReference type="AlphaFoldDB" id="A0A374NC58"/>
<keyword evidence="1" id="KW-0812">Transmembrane</keyword>
<dbReference type="Proteomes" id="UP000262524">
    <property type="component" value="Unassembled WGS sequence"/>
</dbReference>
<name>A0A374NC58_9FIRM</name>
<dbReference type="RefSeq" id="WP_117983383.1">
    <property type="nucleotide sequence ID" value="NZ_DBGCSG010000111.1"/>
</dbReference>
<feature type="transmembrane region" description="Helical" evidence="1">
    <location>
        <begin position="32"/>
        <end position="49"/>
    </location>
</feature>